<evidence type="ECO:0000313" key="1">
    <source>
        <dbReference type="EMBL" id="CAK0862104.1"/>
    </source>
</evidence>
<accession>A0ABN9UQ58</accession>
<feature type="non-terminal residue" evidence="1">
    <location>
        <position position="1"/>
    </location>
</feature>
<sequence>VSSGAAAATWGSEVRRGAGGVLLWRAAELLVAALPWLLPLRGLDAMDIDAELRLTVKEENHWERSFSISSCWE</sequence>
<gene>
    <name evidence="1" type="ORF">PCOR1329_LOCUS50606</name>
</gene>
<name>A0ABN9UQ58_9DINO</name>
<evidence type="ECO:0000313" key="2">
    <source>
        <dbReference type="Proteomes" id="UP001189429"/>
    </source>
</evidence>
<reference evidence="1" key="1">
    <citation type="submission" date="2023-10" db="EMBL/GenBank/DDBJ databases">
        <authorList>
            <person name="Chen Y."/>
            <person name="Shah S."/>
            <person name="Dougan E. K."/>
            <person name="Thang M."/>
            <person name="Chan C."/>
        </authorList>
    </citation>
    <scope>NUCLEOTIDE SEQUENCE [LARGE SCALE GENOMIC DNA]</scope>
</reference>
<comment type="caution">
    <text evidence="1">The sequence shown here is derived from an EMBL/GenBank/DDBJ whole genome shotgun (WGS) entry which is preliminary data.</text>
</comment>
<proteinExistence type="predicted"/>
<dbReference type="EMBL" id="CAUYUJ010016127">
    <property type="protein sequence ID" value="CAK0862104.1"/>
    <property type="molecule type" value="Genomic_DNA"/>
</dbReference>
<keyword evidence="2" id="KW-1185">Reference proteome</keyword>
<protein>
    <submittedName>
        <fullName evidence="1">Uncharacterized protein</fullName>
    </submittedName>
</protein>
<dbReference type="Proteomes" id="UP001189429">
    <property type="component" value="Unassembled WGS sequence"/>
</dbReference>
<feature type="non-terminal residue" evidence="1">
    <location>
        <position position="73"/>
    </location>
</feature>
<organism evidence="1 2">
    <name type="scientific">Prorocentrum cordatum</name>
    <dbReference type="NCBI Taxonomy" id="2364126"/>
    <lineage>
        <taxon>Eukaryota</taxon>
        <taxon>Sar</taxon>
        <taxon>Alveolata</taxon>
        <taxon>Dinophyceae</taxon>
        <taxon>Prorocentrales</taxon>
        <taxon>Prorocentraceae</taxon>
        <taxon>Prorocentrum</taxon>
    </lineage>
</organism>